<accession>A0ABV2MYY1</accession>
<feature type="transmembrane region" description="Helical" evidence="1">
    <location>
        <begin position="200"/>
        <end position="219"/>
    </location>
</feature>
<evidence type="ECO:0000256" key="1">
    <source>
        <dbReference type="SAM" id="Phobius"/>
    </source>
</evidence>
<comment type="caution">
    <text evidence="2">The sequence shown here is derived from an EMBL/GenBank/DDBJ whole genome shotgun (WGS) entry which is preliminary data.</text>
</comment>
<evidence type="ECO:0000313" key="2">
    <source>
        <dbReference type="EMBL" id="MET3791699.1"/>
    </source>
</evidence>
<dbReference type="Proteomes" id="UP001549076">
    <property type="component" value="Unassembled WGS sequence"/>
</dbReference>
<feature type="transmembrane region" description="Helical" evidence="1">
    <location>
        <begin position="226"/>
        <end position="244"/>
    </location>
</feature>
<feature type="transmembrane region" description="Helical" evidence="1">
    <location>
        <begin position="145"/>
        <end position="162"/>
    </location>
</feature>
<keyword evidence="1" id="KW-0472">Membrane</keyword>
<reference evidence="2 3" key="1">
    <citation type="submission" date="2024-06" db="EMBL/GenBank/DDBJ databases">
        <title>Genomic Encyclopedia of Type Strains, Phase IV (KMG-IV): sequencing the most valuable type-strain genomes for metagenomic binning, comparative biology and taxonomic classification.</title>
        <authorList>
            <person name="Goeker M."/>
        </authorList>
    </citation>
    <scope>NUCLEOTIDE SEQUENCE [LARGE SCALE GENOMIC DNA]</scope>
    <source>
        <strain evidence="2 3">DSM 27865</strain>
    </source>
</reference>
<dbReference type="EMBL" id="JBEPML010000005">
    <property type="protein sequence ID" value="MET3791699.1"/>
    <property type="molecule type" value="Genomic_DNA"/>
</dbReference>
<organism evidence="2 3">
    <name type="scientific">Aquamicrobium terrae</name>
    <dbReference type="NCBI Taxonomy" id="1324945"/>
    <lineage>
        <taxon>Bacteria</taxon>
        <taxon>Pseudomonadati</taxon>
        <taxon>Pseudomonadota</taxon>
        <taxon>Alphaproteobacteria</taxon>
        <taxon>Hyphomicrobiales</taxon>
        <taxon>Phyllobacteriaceae</taxon>
        <taxon>Aquamicrobium</taxon>
    </lineage>
</organism>
<evidence type="ECO:0000313" key="3">
    <source>
        <dbReference type="Proteomes" id="UP001549076"/>
    </source>
</evidence>
<feature type="transmembrane region" description="Helical" evidence="1">
    <location>
        <begin position="264"/>
        <end position="284"/>
    </location>
</feature>
<feature type="transmembrane region" description="Helical" evidence="1">
    <location>
        <begin position="291"/>
        <end position="312"/>
    </location>
</feature>
<keyword evidence="3" id="KW-1185">Reference proteome</keyword>
<feature type="transmembrane region" description="Helical" evidence="1">
    <location>
        <begin position="51"/>
        <end position="76"/>
    </location>
</feature>
<sequence length="510" mass="57284">MIFINSRRPASKDRGTIMVSWIDGLKSYSGLLATSQHDYGPHFRLAIAMQAVLAVLGAAFLVMLFADGSYFSFVIAADQPWTLHWHRFPARATAFLFTAAPVWLANKLFHMQGIPLVRLYSFVFSLVILLQLIAVYKLAGKNHRNLLLFPLLGYVLGPALGYGFPSEMMLSPGFFWICLFLLIQDKSNLIYFYMSETLLLFTHELSIILFSLIFVSYFYFINRKNIIHIIYIVSLTCVWAYLKLSGSSSGGDGNIIYVLDPRRVLNNPTLWLVILLMGAGYFSARIGSARVRIATFLSSAILIFCIFIYAGFNFSNGRYDSARTVAAFANLALGIVFLLGQMEKRRDASVLWRPVDRQRSERSSRFLAASSLIAVFLSSAIFLHQWNGIRDEVVESTNAGVGSGPLNMILFEDLPGSDKLRTALERWGPGTSWTWPYAGIMVAPDYRPAQIVLDRRSAFAFCERQRGVRLGDGTRIDPLILAQIARFACSQPPPERHKGLLGRMREALFG</sequence>
<proteinExistence type="predicted"/>
<name>A0ABV2MYY1_9HYPH</name>
<gene>
    <name evidence="2" type="ORF">ABID37_001907</name>
</gene>
<feature type="transmembrane region" description="Helical" evidence="1">
    <location>
        <begin position="363"/>
        <end position="383"/>
    </location>
</feature>
<feature type="transmembrane region" description="Helical" evidence="1">
    <location>
        <begin position="117"/>
        <end position="139"/>
    </location>
</feature>
<feature type="transmembrane region" description="Helical" evidence="1">
    <location>
        <begin position="324"/>
        <end position="342"/>
    </location>
</feature>
<dbReference type="RefSeq" id="WP_354194022.1">
    <property type="nucleotide sequence ID" value="NZ_JBEPML010000005.1"/>
</dbReference>
<protein>
    <submittedName>
        <fullName evidence="2">Uncharacterized protein</fullName>
    </submittedName>
</protein>
<keyword evidence="1" id="KW-0812">Transmembrane</keyword>
<keyword evidence="1" id="KW-1133">Transmembrane helix</keyword>